<dbReference type="AlphaFoldDB" id="A0A9D5A7C5"/>
<organism evidence="3 4">
    <name type="scientific">Pisum sativum</name>
    <name type="common">Garden pea</name>
    <name type="synonym">Lathyrus oleraceus</name>
    <dbReference type="NCBI Taxonomy" id="3888"/>
    <lineage>
        <taxon>Eukaryota</taxon>
        <taxon>Viridiplantae</taxon>
        <taxon>Streptophyta</taxon>
        <taxon>Embryophyta</taxon>
        <taxon>Tracheophyta</taxon>
        <taxon>Spermatophyta</taxon>
        <taxon>Magnoliopsida</taxon>
        <taxon>eudicotyledons</taxon>
        <taxon>Gunneridae</taxon>
        <taxon>Pentapetalae</taxon>
        <taxon>rosids</taxon>
        <taxon>fabids</taxon>
        <taxon>Fabales</taxon>
        <taxon>Fabaceae</taxon>
        <taxon>Papilionoideae</taxon>
        <taxon>50 kb inversion clade</taxon>
        <taxon>NPAAA clade</taxon>
        <taxon>Hologalegina</taxon>
        <taxon>IRL clade</taxon>
        <taxon>Fabeae</taxon>
        <taxon>Lathyrus</taxon>
    </lineage>
</organism>
<feature type="compositionally biased region" description="Pro residues" evidence="2">
    <location>
        <begin position="200"/>
        <end position="218"/>
    </location>
</feature>
<protein>
    <submittedName>
        <fullName evidence="3">Uncharacterized protein</fullName>
    </submittedName>
</protein>
<evidence type="ECO:0000256" key="1">
    <source>
        <dbReference type="SAM" id="Coils"/>
    </source>
</evidence>
<reference evidence="3 4" key="1">
    <citation type="journal article" date="2022" name="Nat. Genet.">
        <title>Improved pea reference genome and pan-genome highlight genomic features and evolutionary characteristics.</title>
        <authorList>
            <person name="Yang T."/>
            <person name="Liu R."/>
            <person name="Luo Y."/>
            <person name="Hu S."/>
            <person name="Wang D."/>
            <person name="Wang C."/>
            <person name="Pandey M.K."/>
            <person name="Ge S."/>
            <person name="Xu Q."/>
            <person name="Li N."/>
            <person name="Li G."/>
            <person name="Huang Y."/>
            <person name="Saxena R.K."/>
            <person name="Ji Y."/>
            <person name="Li M."/>
            <person name="Yan X."/>
            <person name="He Y."/>
            <person name="Liu Y."/>
            <person name="Wang X."/>
            <person name="Xiang C."/>
            <person name="Varshney R.K."/>
            <person name="Ding H."/>
            <person name="Gao S."/>
            <person name="Zong X."/>
        </authorList>
    </citation>
    <scope>NUCLEOTIDE SEQUENCE [LARGE SCALE GENOMIC DNA]</scope>
    <source>
        <strain evidence="3 4">cv. Zhongwan 6</strain>
    </source>
</reference>
<feature type="region of interest" description="Disordered" evidence="2">
    <location>
        <begin position="119"/>
        <end position="253"/>
    </location>
</feature>
<evidence type="ECO:0000256" key="2">
    <source>
        <dbReference type="SAM" id="MobiDB-lite"/>
    </source>
</evidence>
<keyword evidence="4" id="KW-1185">Reference proteome</keyword>
<feature type="compositionally biased region" description="Pro residues" evidence="2">
    <location>
        <begin position="184"/>
        <end position="193"/>
    </location>
</feature>
<dbReference type="EMBL" id="JAMSHJ010000006">
    <property type="protein sequence ID" value="KAI5397716.1"/>
    <property type="molecule type" value="Genomic_DNA"/>
</dbReference>
<dbReference type="Gramene" id="Psat06G0351100-T1">
    <property type="protein sequence ID" value="KAI5397716.1"/>
    <property type="gene ID" value="KIW84_063511"/>
</dbReference>
<keyword evidence="1" id="KW-0175">Coiled coil</keyword>
<name>A0A9D5A7C5_PEA</name>
<proteinExistence type="predicted"/>
<feature type="coiled-coil region" evidence="1">
    <location>
        <begin position="318"/>
        <end position="355"/>
    </location>
</feature>
<evidence type="ECO:0000313" key="4">
    <source>
        <dbReference type="Proteomes" id="UP001058974"/>
    </source>
</evidence>
<feature type="compositionally biased region" description="Low complexity" evidence="2">
    <location>
        <begin position="173"/>
        <end position="183"/>
    </location>
</feature>
<gene>
    <name evidence="3" type="ORF">KIW84_063511</name>
</gene>
<accession>A0A9D5A7C5</accession>
<dbReference type="Proteomes" id="UP001058974">
    <property type="component" value="Chromosome 6"/>
</dbReference>
<feature type="compositionally biased region" description="Low complexity" evidence="2">
    <location>
        <begin position="219"/>
        <end position="233"/>
    </location>
</feature>
<comment type="caution">
    <text evidence="3">The sequence shown here is derived from an EMBL/GenBank/DDBJ whole genome shotgun (WGS) entry which is preliminary data.</text>
</comment>
<feature type="compositionally biased region" description="Polar residues" evidence="2">
    <location>
        <begin position="154"/>
        <end position="166"/>
    </location>
</feature>
<sequence>MKTRNYIPLGRLISDVVIESGLVDHMIRHNLMEDVTVDTGRPLNARNLKSMGVIEQVCVKPTLDTSWESLKDQRKIPNSLYLFSKIDPPEVVAHYLQDLANQGVDISEFSVDWLPEHPPNFMKRMREPSKKSKKAKKAKLGETSGSRPPVPLANSPSTCYGLTTTNTHEPEPEVTSPTPEQQTNPPPEQPIPSPSEHQPNPQPEQTTPPPYDIPPPPTSDTIVTSTHDPANTNPTPPSSPASNSEPKTAFPTLEEEITLFAESSVEKIKSLSVNSDISDDPSAVRIHWNRMIRWMTSEAFKLKGLSEQVRNDFIRDARIRLQTRLAREAEEKARKEAEEKARLEEEQRIREAEEKVVATEA</sequence>
<evidence type="ECO:0000313" key="3">
    <source>
        <dbReference type="EMBL" id="KAI5397716.1"/>
    </source>
</evidence>